<dbReference type="InterPro" id="IPR003673">
    <property type="entry name" value="CoA-Trfase_fam_III"/>
</dbReference>
<dbReference type="InterPro" id="IPR023606">
    <property type="entry name" value="CoA-Trfase_III_dom_1_sf"/>
</dbReference>
<accession>A0A381TET2</accession>
<gene>
    <name evidence="1" type="ORF">METZ01_LOCUS66091</name>
</gene>
<dbReference type="AlphaFoldDB" id="A0A381TET2"/>
<sequence>MTPWLDVGRGKRSIALNITKPDGLNTFLKLVDSSDVILEGFRKGVTDRLGIGYEQLKTRNPRLVYASINCFGRSGPWEFRPGFEQNAQAATGVQLRNSGGEGQPRPATFTLNDYGTGIAAAYGIMMALLEREKTGEGQQIEAALSYTSATISGPYHVTHENYVRNDIGGPGARGLHALHGLYKSSDSWLFLSVSSNKEWKALCGIKEFSGLELEEEFSSDHLRSKNDLLLRESFEKIFEAHSTTYWIKTMGSIGIPLVKNVTAAEIHSDEFNHGRGLIRGNDYASSVELNSSWGNTSWAGNPVIMSETPLQDVSPPIFGGETVAVLEELGLTAEEIDRLRETGAIPKVLPIKI</sequence>
<dbReference type="InterPro" id="IPR044855">
    <property type="entry name" value="CoA-Trfase_III_dom3_sf"/>
</dbReference>
<dbReference type="InterPro" id="IPR050509">
    <property type="entry name" value="CoA-transferase_III"/>
</dbReference>
<evidence type="ECO:0000313" key="1">
    <source>
        <dbReference type="EMBL" id="SVA13237.1"/>
    </source>
</evidence>
<dbReference type="Gene3D" id="3.30.1540.10">
    <property type="entry name" value="formyl-coa transferase, domain 3"/>
    <property type="match status" value="1"/>
</dbReference>
<protein>
    <recommendedName>
        <fullName evidence="2">CoA transferase</fullName>
    </recommendedName>
</protein>
<evidence type="ECO:0008006" key="2">
    <source>
        <dbReference type="Google" id="ProtNLM"/>
    </source>
</evidence>
<dbReference type="PANTHER" id="PTHR48228">
    <property type="entry name" value="SUCCINYL-COA--D-CITRAMALATE COA-TRANSFERASE"/>
    <property type="match status" value="1"/>
</dbReference>
<reference evidence="1" key="1">
    <citation type="submission" date="2018-05" db="EMBL/GenBank/DDBJ databases">
        <authorList>
            <person name="Lanie J.A."/>
            <person name="Ng W.-L."/>
            <person name="Kazmierczak K.M."/>
            <person name="Andrzejewski T.M."/>
            <person name="Davidsen T.M."/>
            <person name="Wayne K.J."/>
            <person name="Tettelin H."/>
            <person name="Glass J.I."/>
            <person name="Rusch D."/>
            <person name="Podicherti R."/>
            <person name="Tsui H.-C.T."/>
            <person name="Winkler M.E."/>
        </authorList>
    </citation>
    <scope>NUCLEOTIDE SEQUENCE</scope>
</reference>
<name>A0A381TET2_9ZZZZ</name>
<dbReference type="Pfam" id="PF02515">
    <property type="entry name" value="CoA_transf_3"/>
    <property type="match status" value="1"/>
</dbReference>
<dbReference type="GO" id="GO:0003824">
    <property type="term" value="F:catalytic activity"/>
    <property type="evidence" value="ECO:0007669"/>
    <property type="project" value="InterPro"/>
</dbReference>
<proteinExistence type="predicted"/>
<dbReference type="PANTHER" id="PTHR48228:SF5">
    <property type="entry name" value="ALPHA-METHYLACYL-COA RACEMASE"/>
    <property type="match status" value="1"/>
</dbReference>
<dbReference type="SUPFAM" id="SSF89796">
    <property type="entry name" value="CoA-transferase family III (CaiB/BaiF)"/>
    <property type="match status" value="1"/>
</dbReference>
<organism evidence="1">
    <name type="scientific">marine metagenome</name>
    <dbReference type="NCBI Taxonomy" id="408172"/>
    <lineage>
        <taxon>unclassified sequences</taxon>
        <taxon>metagenomes</taxon>
        <taxon>ecological metagenomes</taxon>
    </lineage>
</organism>
<dbReference type="Gene3D" id="3.40.50.10540">
    <property type="entry name" value="Crotonobetainyl-coa:carnitine coa-transferase, domain 1"/>
    <property type="match status" value="1"/>
</dbReference>
<dbReference type="EMBL" id="UINC01004291">
    <property type="protein sequence ID" value="SVA13237.1"/>
    <property type="molecule type" value="Genomic_DNA"/>
</dbReference>